<comment type="caution">
    <text evidence="1">The sequence shown here is derived from an EMBL/GenBank/DDBJ whole genome shotgun (WGS) entry which is preliminary data.</text>
</comment>
<reference evidence="1 2" key="1">
    <citation type="submission" date="2020-07" db="EMBL/GenBank/DDBJ databases">
        <title>Sequencing the genomes of 1000 actinobacteria strains.</title>
        <authorList>
            <person name="Klenk H.-P."/>
        </authorList>
    </citation>
    <scope>NUCLEOTIDE SEQUENCE [LARGE SCALE GENOMIC DNA]</scope>
    <source>
        <strain evidence="1 2">DSM 23737</strain>
    </source>
</reference>
<proteinExistence type="predicted"/>
<sequence length="113" mass="12236">MFGGALPMVETRSKFAQLMRQGISNAVRSTIARVVYALGLNLVVITIRIQPSLPHIYPSNLLACFEVSTNLWGISLTNVVCVFLGVSASSAAKQRPEVSNLPSLCRPFTEVNS</sequence>
<accession>A0A7W3JT73</accession>
<dbReference type="RefSeq" id="WP_182484145.1">
    <property type="nucleotide sequence ID" value="NZ_JACGWU010000001.1"/>
</dbReference>
<name>A0A7W3JT73_9MICO</name>
<organism evidence="1 2">
    <name type="scientific">Alpinimonas psychrophila</name>
    <dbReference type="NCBI Taxonomy" id="748908"/>
    <lineage>
        <taxon>Bacteria</taxon>
        <taxon>Bacillati</taxon>
        <taxon>Actinomycetota</taxon>
        <taxon>Actinomycetes</taxon>
        <taxon>Micrococcales</taxon>
        <taxon>Microbacteriaceae</taxon>
        <taxon>Alpinimonas</taxon>
    </lineage>
</organism>
<dbReference type="Proteomes" id="UP000524237">
    <property type="component" value="Unassembled WGS sequence"/>
</dbReference>
<evidence type="ECO:0000313" key="1">
    <source>
        <dbReference type="EMBL" id="MBA8828775.1"/>
    </source>
</evidence>
<dbReference type="AlphaFoldDB" id="A0A7W3JT73"/>
<evidence type="ECO:0000313" key="2">
    <source>
        <dbReference type="Proteomes" id="UP000524237"/>
    </source>
</evidence>
<gene>
    <name evidence="1" type="ORF">FB555_000846</name>
</gene>
<keyword evidence="2" id="KW-1185">Reference proteome</keyword>
<dbReference type="EMBL" id="JACGWU010000001">
    <property type="protein sequence ID" value="MBA8828775.1"/>
    <property type="molecule type" value="Genomic_DNA"/>
</dbReference>
<protein>
    <submittedName>
        <fullName evidence="1">Uncharacterized protein</fullName>
    </submittedName>
</protein>